<keyword evidence="2" id="KW-0489">Methyltransferase</keyword>
<feature type="domain" description="Methyltransferase" evidence="1">
    <location>
        <begin position="73"/>
        <end position="162"/>
    </location>
</feature>
<dbReference type="STRING" id="1313304.CALK_1678"/>
<dbReference type="PANTHER" id="PTHR14614">
    <property type="entry name" value="HEPATOCELLULAR CARCINOMA-ASSOCIATED ANTIGEN"/>
    <property type="match status" value="1"/>
</dbReference>
<dbReference type="eggNOG" id="COG2227">
    <property type="taxonomic scope" value="Bacteria"/>
</dbReference>
<evidence type="ECO:0000313" key="3">
    <source>
        <dbReference type="Proteomes" id="UP000017148"/>
    </source>
</evidence>
<protein>
    <submittedName>
        <fullName evidence="2">S-adenosylmethionine-dependent methyltransferase, class I</fullName>
    </submittedName>
</protein>
<accession>U7D4N1</accession>
<dbReference type="Pfam" id="PF13649">
    <property type="entry name" value="Methyltransf_25"/>
    <property type="match status" value="1"/>
</dbReference>
<dbReference type="GO" id="GO:0032259">
    <property type="term" value="P:methylation"/>
    <property type="evidence" value="ECO:0007669"/>
    <property type="project" value="UniProtKB-KW"/>
</dbReference>
<reference evidence="2 3" key="1">
    <citation type="journal article" date="2013" name="Environ. Microbiol.">
        <title>Genome analysis of Chitinivibrio alkaliphilus gen. nov., sp. nov., a novel extremely haloalkaliphilic anaerobic chitinolytic bacterium from the candidate phylum Termite Group 3.</title>
        <authorList>
            <person name="Sorokin D.Y."/>
            <person name="Gumerov V.M."/>
            <person name="Rakitin A.L."/>
            <person name="Beletsky A.V."/>
            <person name="Damste J.S."/>
            <person name="Muyzer G."/>
            <person name="Mardanov A.V."/>
            <person name="Ravin N.V."/>
        </authorList>
    </citation>
    <scope>NUCLEOTIDE SEQUENCE [LARGE SCALE GENOMIC DNA]</scope>
    <source>
        <strain evidence="2 3">ACht1</strain>
    </source>
</reference>
<evidence type="ECO:0000313" key="2">
    <source>
        <dbReference type="EMBL" id="ERP31474.1"/>
    </source>
</evidence>
<proteinExistence type="predicted"/>
<dbReference type="RefSeq" id="WP_022637123.1">
    <property type="nucleotide sequence ID" value="NZ_ASJR01000013.1"/>
</dbReference>
<dbReference type="AlphaFoldDB" id="U7D4N1"/>
<comment type="caution">
    <text evidence="2">The sequence shown here is derived from an EMBL/GenBank/DDBJ whole genome shotgun (WGS) entry which is preliminary data.</text>
</comment>
<dbReference type="SUPFAM" id="SSF53335">
    <property type="entry name" value="S-adenosyl-L-methionine-dependent methyltransferases"/>
    <property type="match status" value="1"/>
</dbReference>
<dbReference type="InterPro" id="IPR029063">
    <property type="entry name" value="SAM-dependent_MTases_sf"/>
</dbReference>
<evidence type="ECO:0000259" key="1">
    <source>
        <dbReference type="Pfam" id="PF13649"/>
    </source>
</evidence>
<sequence>MPPIELTETTRRIADKPFTFLTPKDPDTIIEEAIMEELDRDEFIPYWVDHWPSADVALRELPALLKKPTHLCELGAGLGILATYLAYLGHRVVATDYAPESCRVTQQNMEKNRVSGHVVACDWRHSCFAHTFDAIIGVDILYEARWISPVLQFIQRHLSPQGRAYIFDPGRPQLKAVEQTLQGLDLRYTRSSYAKTTSPGEVFLLTIQQGKTP</sequence>
<name>U7D4N1_9BACT</name>
<dbReference type="EMBL" id="ASJR01000013">
    <property type="protein sequence ID" value="ERP31474.1"/>
    <property type="molecule type" value="Genomic_DNA"/>
</dbReference>
<dbReference type="InterPro" id="IPR041698">
    <property type="entry name" value="Methyltransf_25"/>
</dbReference>
<dbReference type="Gene3D" id="3.40.50.150">
    <property type="entry name" value="Vaccinia Virus protein VP39"/>
    <property type="match status" value="1"/>
</dbReference>
<dbReference type="InterPro" id="IPR019410">
    <property type="entry name" value="Methyltransf_16"/>
</dbReference>
<dbReference type="CDD" id="cd02440">
    <property type="entry name" value="AdoMet_MTases"/>
    <property type="match status" value="1"/>
</dbReference>
<dbReference type="OrthoDB" id="9784229at2"/>
<dbReference type="Proteomes" id="UP000017148">
    <property type="component" value="Unassembled WGS sequence"/>
</dbReference>
<keyword evidence="2" id="KW-0808">Transferase</keyword>
<organism evidence="2 3">
    <name type="scientific">Chitinivibrio alkaliphilus ACht1</name>
    <dbReference type="NCBI Taxonomy" id="1313304"/>
    <lineage>
        <taxon>Bacteria</taxon>
        <taxon>Pseudomonadati</taxon>
        <taxon>Fibrobacterota</taxon>
        <taxon>Chitinivibrionia</taxon>
        <taxon>Chitinivibrionales</taxon>
        <taxon>Chitinivibrionaceae</taxon>
        <taxon>Chitinivibrio</taxon>
    </lineage>
</organism>
<keyword evidence="3" id="KW-1185">Reference proteome</keyword>
<gene>
    <name evidence="2" type="ORF">CALK_1678</name>
</gene>
<dbReference type="GO" id="GO:0008168">
    <property type="term" value="F:methyltransferase activity"/>
    <property type="evidence" value="ECO:0007669"/>
    <property type="project" value="UniProtKB-KW"/>
</dbReference>